<dbReference type="Proteomes" id="UP000261905">
    <property type="component" value="Unassembled WGS sequence"/>
</dbReference>
<feature type="domain" description="OmpR/PhoB-type" evidence="5">
    <location>
        <begin position="128"/>
        <end position="225"/>
    </location>
</feature>
<dbReference type="GO" id="GO:0006355">
    <property type="term" value="P:regulation of DNA-templated transcription"/>
    <property type="evidence" value="ECO:0007669"/>
    <property type="project" value="InterPro"/>
</dbReference>
<keyword evidence="2 4" id="KW-0238">DNA-binding</keyword>
<keyword evidence="1" id="KW-0805">Transcription regulation</keyword>
<dbReference type="CDD" id="cd00383">
    <property type="entry name" value="trans_reg_C"/>
    <property type="match status" value="1"/>
</dbReference>
<sequence length="225" mass="26159">MICNVSELLWKMEVRMNILLLSQCLTSSCNLLSELLHRKNHVITITDNSCLQHISTELIDLVLLYYPRFGEKELETSLSIREKCQAPIHIINKYCDNVNVSFLTQKNITINLDPIAYLMQFLPLQKSKSEESVIHFQLDPPKRIVIVNNREIELSHREFQVLHFLYNFKGEIVVREDLINSIWGGICSDANVYITIQKLREKIEDNPQKPKYIITKRGGGYLLSI</sequence>
<feature type="DNA-binding region" description="OmpR/PhoB-type" evidence="4">
    <location>
        <begin position="128"/>
        <end position="225"/>
    </location>
</feature>
<reference evidence="6 7" key="1">
    <citation type="submission" date="2018-08" db="EMBL/GenBank/DDBJ databases">
        <title>Paenibacillus sp. M4BSY-1, whole genome shotgun sequence.</title>
        <authorList>
            <person name="Tuo L."/>
        </authorList>
    </citation>
    <scope>NUCLEOTIDE SEQUENCE [LARGE SCALE GENOMIC DNA]</scope>
    <source>
        <strain evidence="6 7">M4BSY-1</strain>
    </source>
</reference>
<dbReference type="GO" id="GO:0003677">
    <property type="term" value="F:DNA binding"/>
    <property type="evidence" value="ECO:0007669"/>
    <property type="project" value="UniProtKB-UniRule"/>
</dbReference>
<keyword evidence="3" id="KW-0804">Transcription</keyword>
<comment type="caution">
    <text evidence="6">The sequence shown here is derived from an EMBL/GenBank/DDBJ whole genome shotgun (WGS) entry which is preliminary data.</text>
</comment>
<organism evidence="6 7">
    <name type="scientific">Paenibacillus paeoniae</name>
    <dbReference type="NCBI Taxonomy" id="2292705"/>
    <lineage>
        <taxon>Bacteria</taxon>
        <taxon>Bacillati</taxon>
        <taxon>Bacillota</taxon>
        <taxon>Bacilli</taxon>
        <taxon>Bacillales</taxon>
        <taxon>Paenibacillaceae</taxon>
        <taxon>Paenibacillus</taxon>
    </lineage>
</organism>
<dbReference type="EMBL" id="QUBQ01000001">
    <property type="protein sequence ID" value="REK77632.1"/>
    <property type="molecule type" value="Genomic_DNA"/>
</dbReference>
<proteinExistence type="predicted"/>
<keyword evidence="7" id="KW-1185">Reference proteome</keyword>
<evidence type="ECO:0000256" key="2">
    <source>
        <dbReference type="ARBA" id="ARBA00023125"/>
    </source>
</evidence>
<evidence type="ECO:0000259" key="5">
    <source>
        <dbReference type="PROSITE" id="PS51755"/>
    </source>
</evidence>
<evidence type="ECO:0000256" key="4">
    <source>
        <dbReference type="PROSITE-ProRule" id="PRU01091"/>
    </source>
</evidence>
<dbReference type="AlphaFoldDB" id="A0A371PN56"/>
<evidence type="ECO:0000313" key="6">
    <source>
        <dbReference type="EMBL" id="REK77632.1"/>
    </source>
</evidence>
<dbReference type="InterPro" id="IPR001867">
    <property type="entry name" value="OmpR/PhoB-type_DNA-bd"/>
</dbReference>
<dbReference type="InterPro" id="IPR016032">
    <property type="entry name" value="Sig_transdc_resp-reg_C-effctor"/>
</dbReference>
<dbReference type="Gene3D" id="1.10.10.10">
    <property type="entry name" value="Winged helix-like DNA-binding domain superfamily/Winged helix DNA-binding domain"/>
    <property type="match status" value="1"/>
</dbReference>
<gene>
    <name evidence="6" type="ORF">DX130_11745</name>
</gene>
<dbReference type="GO" id="GO:0000160">
    <property type="term" value="P:phosphorelay signal transduction system"/>
    <property type="evidence" value="ECO:0007669"/>
    <property type="project" value="InterPro"/>
</dbReference>
<dbReference type="Pfam" id="PF00486">
    <property type="entry name" value="Trans_reg_C"/>
    <property type="match status" value="1"/>
</dbReference>
<evidence type="ECO:0000256" key="1">
    <source>
        <dbReference type="ARBA" id="ARBA00023015"/>
    </source>
</evidence>
<dbReference type="InterPro" id="IPR036388">
    <property type="entry name" value="WH-like_DNA-bd_sf"/>
</dbReference>
<dbReference type="SMART" id="SM00862">
    <property type="entry name" value="Trans_reg_C"/>
    <property type="match status" value="1"/>
</dbReference>
<dbReference type="PROSITE" id="PS51755">
    <property type="entry name" value="OMPR_PHOB"/>
    <property type="match status" value="1"/>
</dbReference>
<evidence type="ECO:0000313" key="7">
    <source>
        <dbReference type="Proteomes" id="UP000261905"/>
    </source>
</evidence>
<evidence type="ECO:0000256" key="3">
    <source>
        <dbReference type="ARBA" id="ARBA00023163"/>
    </source>
</evidence>
<protein>
    <submittedName>
        <fullName evidence="6">Winged helix family transcriptional regulator</fullName>
    </submittedName>
</protein>
<dbReference type="SUPFAM" id="SSF46894">
    <property type="entry name" value="C-terminal effector domain of the bipartite response regulators"/>
    <property type="match status" value="1"/>
</dbReference>
<accession>A0A371PN56</accession>
<name>A0A371PN56_9BACL</name>